<dbReference type="Proteomes" id="UP001266305">
    <property type="component" value="Unassembled WGS sequence"/>
</dbReference>
<keyword evidence="3" id="KW-1185">Reference proteome</keyword>
<comment type="caution">
    <text evidence="2">The sequence shown here is derived from an EMBL/GenBank/DDBJ whole genome shotgun (WGS) entry which is preliminary data.</text>
</comment>
<name>A0ABQ9WAR2_SAGOE</name>
<protein>
    <submittedName>
        <fullName evidence="2">Uncharacterized protein</fullName>
    </submittedName>
</protein>
<organism evidence="2 3">
    <name type="scientific">Saguinus oedipus</name>
    <name type="common">Cotton-top tamarin</name>
    <name type="synonym">Oedipomidas oedipus</name>
    <dbReference type="NCBI Taxonomy" id="9490"/>
    <lineage>
        <taxon>Eukaryota</taxon>
        <taxon>Metazoa</taxon>
        <taxon>Chordata</taxon>
        <taxon>Craniata</taxon>
        <taxon>Vertebrata</taxon>
        <taxon>Euteleostomi</taxon>
        <taxon>Mammalia</taxon>
        <taxon>Eutheria</taxon>
        <taxon>Euarchontoglires</taxon>
        <taxon>Primates</taxon>
        <taxon>Haplorrhini</taxon>
        <taxon>Platyrrhini</taxon>
        <taxon>Cebidae</taxon>
        <taxon>Callitrichinae</taxon>
        <taxon>Saguinus</taxon>
    </lineage>
</organism>
<reference evidence="2 3" key="1">
    <citation type="submission" date="2023-05" db="EMBL/GenBank/DDBJ databases">
        <title>B98-5 Cell Line De Novo Hybrid Assembly: An Optical Mapping Approach.</title>
        <authorList>
            <person name="Kananen K."/>
            <person name="Auerbach J.A."/>
            <person name="Kautto E."/>
            <person name="Blachly J.S."/>
        </authorList>
    </citation>
    <scope>NUCLEOTIDE SEQUENCE [LARGE SCALE GENOMIC DNA]</scope>
    <source>
        <strain evidence="2">B95-8</strain>
        <tissue evidence="2">Cell line</tissue>
    </source>
</reference>
<sequence>MLESVPRSPVAGGHCWENQVTFQSDGPRFGYSEEENGCPGVGSHLLRGLEAPGAAAFGEPLAWQFRFGKRELNSRLFSCPLGTSRADSSAAGGLGRQPRLPTEVKSRTRRPAASAALAETPGAPALDC</sequence>
<evidence type="ECO:0000313" key="3">
    <source>
        <dbReference type="Proteomes" id="UP001266305"/>
    </source>
</evidence>
<accession>A0ABQ9WAR2</accession>
<evidence type="ECO:0000256" key="1">
    <source>
        <dbReference type="SAM" id="MobiDB-lite"/>
    </source>
</evidence>
<proteinExistence type="predicted"/>
<gene>
    <name evidence="2" type="ORF">P7K49_005457</name>
</gene>
<feature type="region of interest" description="Disordered" evidence="1">
    <location>
        <begin position="83"/>
        <end position="128"/>
    </location>
</feature>
<dbReference type="EMBL" id="JASSZA010000002">
    <property type="protein sequence ID" value="KAK2118570.1"/>
    <property type="molecule type" value="Genomic_DNA"/>
</dbReference>
<evidence type="ECO:0000313" key="2">
    <source>
        <dbReference type="EMBL" id="KAK2118570.1"/>
    </source>
</evidence>